<evidence type="ECO:0000259" key="5">
    <source>
        <dbReference type="PROSITE" id="PS51063"/>
    </source>
</evidence>
<evidence type="ECO:0000259" key="4">
    <source>
        <dbReference type="PROSITE" id="PS50042"/>
    </source>
</evidence>
<dbReference type="GO" id="GO:0003677">
    <property type="term" value="F:DNA binding"/>
    <property type="evidence" value="ECO:0007669"/>
    <property type="project" value="UniProtKB-KW"/>
</dbReference>
<dbReference type="SMART" id="SM00419">
    <property type="entry name" value="HTH_CRP"/>
    <property type="match status" value="1"/>
</dbReference>
<dbReference type="GO" id="GO:0005829">
    <property type="term" value="C:cytosol"/>
    <property type="evidence" value="ECO:0007669"/>
    <property type="project" value="TreeGrafter"/>
</dbReference>
<dbReference type="SMART" id="SM00100">
    <property type="entry name" value="cNMP"/>
    <property type="match status" value="1"/>
</dbReference>
<dbReference type="PROSITE" id="PS00042">
    <property type="entry name" value="HTH_CRP_1"/>
    <property type="match status" value="1"/>
</dbReference>
<dbReference type="Gene3D" id="2.60.120.10">
    <property type="entry name" value="Jelly Rolls"/>
    <property type="match status" value="1"/>
</dbReference>
<dbReference type="STRING" id="1640674.SAMN05216323_101043"/>
<dbReference type="Pfam" id="PF13545">
    <property type="entry name" value="HTH_Crp_2"/>
    <property type="match status" value="1"/>
</dbReference>
<dbReference type="OrthoDB" id="9127033at2"/>
<evidence type="ECO:0000256" key="1">
    <source>
        <dbReference type="ARBA" id="ARBA00023015"/>
    </source>
</evidence>
<dbReference type="InterPro" id="IPR014710">
    <property type="entry name" value="RmlC-like_jellyroll"/>
</dbReference>
<proteinExistence type="predicted"/>
<dbReference type="InterPro" id="IPR036388">
    <property type="entry name" value="WH-like_DNA-bd_sf"/>
</dbReference>
<feature type="domain" description="HTH crp-type" evidence="5">
    <location>
        <begin position="148"/>
        <end position="217"/>
    </location>
</feature>
<dbReference type="PROSITE" id="PS51063">
    <property type="entry name" value="HTH_CRP_2"/>
    <property type="match status" value="1"/>
</dbReference>
<keyword evidence="7" id="KW-1185">Reference proteome</keyword>
<feature type="domain" description="Cyclic nucleotide-binding" evidence="4">
    <location>
        <begin position="15"/>
        <end position="134"/>
    </location>
</feature>
<evidence type="ECO:0000313" key="7">
    <source>
        <dbReference type="Proteomes" id="UP000199452"/>
    </source>
</evidence>
<dbReference type="InterPro" id="IPR018490">
    <property type="entry name" value="cNMP-bd_dom_sf"/>
</dbReference>
<name>A0A1G6HG16_9BACT</name>
<dbReference type="SUPFAM" id="SSF51206">
    <property type="entry name" value="cAMP-binding domain-like"/>
    <property type="match status" value="1"/>
</dbReference>
<dbReference type="RefSeq" id="WP_092436179.1">
    <property type="nucleotide sequence ID" value="NZ_FMYP01000010.1"/>
</dbReference>
<evidence type="ECO:0000256" key="3">
    <source>
        <dbReference type="ARBA" id="ARBA00023163"/>
    </source>
</evidence>
<keyword evidence="1" id="KW-0805">Transcription regulation</keyword>
<dbReference type="SUPFAM" id="SSF46785">
    <property type="entry name" value="Winged helix' DNA-binding domain"/>
    <property type="match status" value="1"/>
</dbReference>
<dbReference type="EMBL" id="FMYP01000010">
    <property type="protein sequence ID" value="SDB93114.1"/>
    <property type="molecule type" value="Genomic_DNA"/>
</dbReference>
<dbReference type="CDD" id="cd00038">
    <property type="entry name" value="CAP_ED"/>
    <property type="match status" value="1"/>
</dbReference>
<evidence type="ECO:0000256" key="2">
    <source>
        <dbReference type="ARBA" id="ARBA00023125"/>
    </source>
</evidence>
<keyword evidence="2" id="KW-0238">DNA-binding</keyword>
<gene>
    <name evidence="6" type="ORF">SAMN05216323_101043</name>
</gene>
<dbReference type="Gene3D" id="1.10.10.10">
    <property type="entry name" value="Winged helix-like DNA-binding domain superfamily/Winged helix DNA-binding domain"/>
    <property type="match status" value="1"/>
</dbReference>
<evidence type="ECO:0000313" key="6">
    <source>
        <dbReference type="EMBL" id="SDB93114.1"/>
    </source>
</evidence>
<keyword evidence="3" id="KW-0804">Transcription</keyword>
<dbReference type="InterPro" id="IPR018335">
    <property type="entry name" value="Tscrpt_reg_HTH_Crp-type_CS"/>
</dbReference>
<accession>A0A1G6HG16</accession>
<dbReference type="PROSITE" id="PS50042">
    <property type="entry name" value="CNMP_BINDING_3"/>
    <property type="match status" value="1"/>
</dbReference>
<dbReference type="InterPro" id="IPR036390">
    <property type="entry name" value="WH_DNA-bd_sf"/>
</dbReference>
<organism evidence="6 7">
    <name type="scientific">Williamwhitmania taraxaci</name>
    <dbReference type="NCBI Taxonomy" id="1640674"/>
    <lineage>
        <taxon>Bacteria</taxon>
        <taxon>Pseudomonadati</taxon>
        <taxon>Bacteroidota</taxon>
        <taxon>Bacteroidia</taxon>
        <taxon>Bacteroidales</taxon>
        <taxon>Williamwhitmaniaceae</taxon>
        <taxon>Williamwhitmania</taxon>
    </lineage>
</organism>
<dbReference type="InterPro" id="IPR050397">
    <property type="entry name" value="Env_Response_Regulators"/>
</dbReference>
<dbReference type="PANTHER" id="PTHR24567">
    <property type="entry name" value="CRP FAMILY TRANSCRIPTIONAL REGULATORY PROTEIN"/>
    <property type="match status" value="1"/>
</dbReference>
<protein>
    <submittedName>
        <fullName evidence="6">CRP/FNR family transcriptional regulator, anaerobic regulatory protein</fullName>
    </submittedName>
</protein>
<dbReference type="InterPro" id="IPR012318">
    <property type="entry name" value="HTH_CRP"/>
</dbReference>
<dbReference type="CDD" id="cd00092">
    <property type="entry name" value="HTH_CRP"/>
    <property type="match status" value="1"/>
</dbReference>
<dbReference type="PANTHER" id="PTHR24567:SF26">
    <property type="entry name" value="REGULATORY PROTEIN YEIL"/>
    <property type="match status" value="1"/>
</dbReference>
<dbReference type="Proteomes" id="UP000199452">
    <property type="component" value="Unassembled WGS sequence"/>
</dbReference>
<sequence>MDKTSCKFCTLKSSAAKKLTDSELETMSSNCAEVHFKAGDTIIIQDALSTNVAYIKSGLVKIHIRGPIKEKIMKIAKAPTYLCLPSTFGDKVNHFSATALEKTTVCFIDVTTFKNFIYQNGDFAYQIITDMSKGELLNFHSLINNAQKQNIGRVADAILFFATEIYNSTTFTLPISRQDLGDLLGITRESASRILTDFHNEKILQIEGKKITILNEPLLTQISEKG</sequence>
<dbReference type="AlphaFoldDB" id="A0A1G6HG16"/>
<dbReference type="InterPro" id="IPR000595">
    <property type="entry name" value="cNMP-bd_dom"/>
</dbReference>
<reference evidence="6 7" key="1">
    <citation type="submission" date="2016-09" db="EMBL/GenBank/DDBJ databases">
        <authorList>
            <person name="Capua I."/>
            <person name="De Benedictis P."/>
            <person name="Joannis T."/>
            <person name="Lombin L.H."/>
            <person name="Cattoli G."/>
        </authorList>
    </citation>
    <scope>NUCLEOTIDE SEQUENCE [LARGE SCALE GENOMIC DNA]</scope>
    <source>
        <strain evidence="6 7">A7P-90m</strain>
    </source>
</reference>
<dbReference type="GO" id="GO:0003700">
    <property type="term" value="F:DNA-binding transcription factor activity"/>
    <property type="evidence" value="ECO:0007669"/>
    <property type="project" value="InterPro"/>
</dbReference>
<dbReference type="PRINTS" id="PR00034">
    <property type="entry name" value="HTHCRP"/>
</dbReference>
<dbReference type="Pfam" id="PF00027">
    <property type="entry name" value="cNMP_binding"/>
    <property type="match status" value="1"/>
</dbReference>